<protein>
    <submittedName>
        <fullName evidence="1">Uncharacterized protein</fullName>
    </submittedName>
</protein>
<comment type="caution">
    <text evidence="1">The sequence shown here is derived from an EMBL/GenBank/DDBJ whole genome shotgun (WGS) entry which is preliminary data.</text>
</comment>
<dbReference type="AlphaFoldDB" id="A0A8S9PZL6"/>
<organism evidence="1 2">
    <name type="scientific">Brassica cretica</name>
    <name type="common">Mustard</name>
    <dbReference type="NCBI Taxonomy" id="69181"/>
    <lineage>
        <taxon>Eukaryota</taxon>
        <taxon>Viridiplantae</taxon>
        <taxon>Streptophyta</taxon>
        <taxon>Embryophyta</taxon>
        <taxon>Tracheophyta</taxon>
        <taxon>Spermatophyta</taxon>
        <taxon>Magnoliopsida</taxon>
        <taxon>eudicotyledons</taxon>
        <taxon>Gunneridae</taxon>
        <taxon>Pentapetalae</taxon>
        <taxon>rosids</taxon>
        <taxon>malvids</taxon>
        <taxon>Brassicales</taxon>
        <taxon>Brassicaceae</taxon>
        <taxon>Brassiceae</taxon>
        <taxon>Brassica</taxon>
    </lineage>
</organism>
<sequence length="216" mass="24627">MISWGPNSNTTDEIKSQTKGKICVEVTVAIHTLEKPDEATTPPSVTQMQTLNSNLSGEQRHYQPALTKKWNFPAHDKSKKRIDFIYGGSKFCNLVNSIKAYQRRAENNVGIELPNGEIRNRHHIELGPEPDLLRSKSQQLVRSQKIVVHDLLQEIYICYDFPKTSFTINCGLLLLPLLLQGYQHIQVAVRQSLSGVISCTTKIVRELISRRFNLRF</sequence>
<proteinExistence type="predicted"/>
<dbReference type="Proteomes" id="UP000712600">
    <property type="component" value="Unassembled WGS sequence"/>
</dbReference>
<accession>A0A8S9PZL6</accession>
<gene>
    <name evidence="1" type="ORF">F2Q69_00023049</name>
</gene>
<evidence type="ECO:0000313" key="1">
    <source>
        <dbReference type="EMBL" id="KAF3537015.1"/>
    </source>
</evidence>
<dbReference type="EMBL" id="QGKX02001290">
    <property type="protein sequence ID" value="KAF3537015.1"/>
    <property type="molecule type" value="Genomic_DNA"/>
</dbReference>
<evidence type="ECO:0000313" key="2">
    <source>
        <dbReference type="Proteomes" id="UP000712600"/>
    </source>
</evidence>
<name>A0A8S9PZL6_BRACR</name>
<reference evidence="1" key="1">
    <citation type="submission" date="2019-12" db="EMBL/GenBank/DDBJ databases">
        <title>Genome sequencing and annotation of Brassica cretica.</title>
        <authorList>
            <person name="Studholme D.J."/>
            <person name="Sarris P."/>
        </authorList>
    </citation>
    <scope>NUCLEOTIDE SEQUENCE</scope>
    <source>
        <strain evidence="1">PFS-109/04</strain>
        <tissue evidence="1">Leaf</tissue>
    </source>
</reference>